<keyword evidence="6" id="KW-0906">Nuclear pore complex</keyword>
<dbReference type="PANTHER" id="PTHR23138:SF170">
    <property type="entry name" value="RANBD1 DOMAIN-CONTAINING PROTEIN"/>
    <property type="match status" value="1"/>
</dbReference>
<dbReference type="AlphaFoldDB" id="A0A8X7ZIV1"/>
<evidence type="ECO:0000256" key="4">
    <source>
        <dbReference type="ARBA" id="ARBA00022927"/>
    </source>
</evidence>
<dbReference type="InterPro" id="IPR000156">
    <property type="entry name" value="Ran_bind_dom"/>
</dbReference>
<dbReference type="OrthoDB" id="2357150at2759"/>
<evidence type="ECO:0000256" key="7">
    <source>
        <dbReference type="ARBA" id="ARBA00023242"/>
    </source>
</evidence>
<dbReference type="SMART" id="SM00160">
    <property type="entry name" value="RanBD"/>
    <property type="match status" value="1"/>
</dbReference>
<dbReference type="GO" id="GO:0005737">
    <property type="term" value="C:cytoplasm"/>
    <property type="evidence" value="ECO:0007669"/>
    <property type="project" value="TreeGrafter"/>
</dbReference>
<keyword evidence="7" id="KW-0539">Nucleus</keyword>
<feature type="compositionally biased region" description="Basic and acidic residues" evidence="8">
    <location>
        <begin position="174"/>
        <end position="184"/>
    </location>
</feature>
<dbReference type="CDD" id="cd13179">
    <property type="entry name" value="RanBD_RanBP1"/>
    <property type="match status" value="1"/>
</dbReference>
<dbReference type="Proteomes" id="UP000886885">
    <property type="component" value="Chromosome 6D"/>
</dbReference>
<dbReference type="Pfam" id="PF00638">
    <property type="entry name" value="Ran_BP1"/>
    <property type="match status" value="1"/>
</dbReference>
<dbReference type="PANTHER" id="PTHR23138">
    <property type="entry name" value="RAN BINDING PROTEIN"/>
    <property type="match status" value="1"/>
</dbReference>
<evidence type="ECO:0000256" key="5">
    <source>
        <dbReference type="ARBA" id="ARBA00023010"/>
    </source>
</evidence>
<sequence>MATTSISSVASEPEHNTKSRELEEENATKTGAADDEDTGAQVAPIVKLEEVPVTTGEEDEDAILDLKAKLYRFVKEGNQWKERGVGTVKLLKHKDSAKVRLVFRQSKTLKICANHLVLPTINVQEHHGNDKSCLWHAADFADGELKDELFCIRFPSVENCKTFKETVEEVAESQGKKEETKDAADAAGLLEKLSVGDGRTEEKEKQAKEVSQTVVDKAKEDGEKDEPASSP</sequence>
<keyword evidence="5" id="KW-0811">Translocation</keyword>
<dbReference type="GO" id="GO:0005096">
    <property type="term" value="F:GTPase activator activity"/>
    <property type="evidence" value="ECO:0007669"/>
    <property type="project" value="TreeGrafter"/>
</dbReference>
<keyword evidence="11" id="KW-1185">Reference proteome</keyword>
<comment type="caution">
    <text evidence="10">The sequence shown here is derived from an EMBL/GenBank/DDBJ whole genome shotgun (WGS) entry which is preliminary data.</text>
</comment>
<dbReference type="GO" id="GO:0006913">
    <property type="term" value="P:nucleocytoplasmic transport"/>
    <property type="evidence" value="ECO:0007669"/>
    <property type="project" value="InterPro"/>
</dbReference>
<evidence type="ECO:0000313" key="10">
    <source>
        <dbReference type="EMBL" id="KAG6769605.1"/>
    </source>
</evidence>
<evidence type="ECO:0000256" key="1">
    <source>
        <dbReference type="ARBA" id="ARBA00004567"/>
    </source>
</evidence>
<keyword evidence="4" id="KW-0653">Protein transport</keyword>
<accession>A0A8X7ZIV1</accession>
<feature type="region of interest" description="Disordered" evidence="8">
    <location>
        <begin position="173"/>
        <end position="231"/>
    </location>
</feature>
<keyword evidence="3" id="KW-0509">mRNA transport</keyword>
<feature type="domain" description="RanBD1" evidence="9">
    <location>
        <begin position="41"/>
        <end position="176"/>
    </location>
</feature>
<name>A0A8X7ZIV1_POPTO</name>
<dbReference type="InterPro" id="IPR045256">
    <property type="entry name" value="RanBP1_RanBD"/>
</dbReference>
<gene>
    <name evidence="10" type="ORF">POTOM_025255</name>
</gene>
<evidence type="ECO:0000256" key="2">
    <source>
        <dbReference type="ARBA" id="ARBA00022448"/>
    </source>
</evidence>
<feature type="compositionally biased region" description="Basic and acidic residues" evidence="8">
    <location>
        <begin position="198"/>
        <end position="208"/>
    </location>
</feature>
<evidence type="ECO:0000256" key="3">
    <source>
        <dbReference type="ARBA" id="ARBA00022816"/>
    </source>
</evidence>
<dbReference type="GO" id="GO:0051028">
    <property type="term" value="P:mRNA transport"/>
    <property type="evidence" value="ECO:0007669"/>
    <property type="project" value="UniProtKB-KW"/>
</dbReference>
<evidence type="ECO:0000259" key="9">
    <source>
        <dbReference type="PROSITE" id="PS50196"/>
    </source>
</evidence>
<keyword evidence="2" id="KW-0813">Transport</keyword>
<evidence type="ECO:0000256" key="8">
    <source>
        <dbReference type="SAM" id="MobiDB-lite"/>
    </source>
</evidence>
<dbReference type="InterPro" id="IPR045255">
    <property type="entry name" value="RanBP1-like"/>
</dbReference>
<protein>
    <recommendedName>
        <fullName evidence="9">RanBD1 domain-containing protein</fullName>
    </recommendedName>
</protein>
<organism evidence="10 11">
    <name type="scientific">Populus tomentosa</name>
    <name type="common">Chinese white poplar</name>
    <dbReference type="NCBI Taxonomy" id="118781"/>
    <lineage>
        <taxon>Eukaryota</taxon>
        <taxon>Viridiplantae</taxon>
        <taxon>Streptophyta</taxon>
        <taxon>Embryophyta</taxon>
        <taxon>Tracheophyta</taxon>
        <taxon>Spermatophyta</taxon>
        <taxon>Magnoliopsida</taxon>
        <taxon>eudicotyledons</taxon>
        <taxon>Gunneridae</taxon>
        <taxon>Pentapetalae</taxon>
        <taxon>rosids</taxon>
        <taxon>fabids</taxon>
        <taxon>Malpighiales</taxon>
        <taxon>Salicaceae</taxon>
        <taxon>Saliceae</taxon>
        <taxon>Populus</taxon>
    </lineage>
</organism>
<feature type="compositionally biased region" description="Basic and acidic residues" evidence="8">
    <location>
        <begin position="12"/>
        <end position="21"/>
    </location>
</feature>
<evidence type="ECO:0000313" key="11">
    <source>
        <dbReference type="Proteomes" id="UP000886885"/>
    </source>
</evidence>
<proteinExistence type="predicted"/>
<feature type="compositionally biased region" description="Basic and acidic residues" evidence="8">
    <location>
        <begin position="216"/>
        <end position="231"/>
    </location>
</feature>
<evidence type="ECO:0000256" key="6">
    <source>
        <dbReference type="ARBA" id="ARBA00023132"/>
    </source>
</evidence>
<comment type="subcellular location">
    <subcellularLocation>
        <location evidence="1">Nucleus</location>
        <location evidence="1">Nuclear pore complex</location>
    </subcellularLocation>
</comment>
<dbReference type="GO" id="GO:0005643">
    <property type="term" value="C:nuclear pore"/>
    <property type="evidence" value="ECO:0007669"/>
    <property type="project" value="UniProtKB-SubCell"/>
</dbReference>
<reference evidence="10" key="1">
    <citation type="journal article" date="2020" name="bioRxiv">
        <title>Hybrid origin of Populus tomentosa Carr. identified through genome sequencing and phylogenomic analysis.</title>
        <authorList>
            <person name="An X."/>
            <person name="Gao K."/>
            <person name="Chen Z."/>
            <person name="Li J."/>
            <person name="Yang X."/>
            <person name="Yang X."/>
            <person name="Zhou J."/>
            <person name="Guo T."/>
            <person name="Zhao T."/>
            <person name="Huang S."/>
            <person name="Miao D."/>
            <person name="Khan W.U."/>
            <person name="Rao P."/>
            <person name="Ye M."/>
            <person name="Lei B."/>
            <person name="Liao W."/>
            <person name="Wang J."/>
            <person name="Ji L."/>
            <person name="Li Y."/>
            <person name="Guo B."/>
            <person name="Mustafa N.S."/>
            <person name="Li S."/>
            <person name="Yun Q."/>
            <person name="Keller S.R."/>
            <person name="Mao J."/>
            <person name="Zhang R."/>
            <person name="Strauss S.H."/>
        </authorList>
    </citation>
    <scope>NUCLEOTIDE SEQUENCE</scope>
    <source>
        <strain evidence="10">GM15</strain>
        <tissue evidence="10">Leaf</tissue>
    </source>
</reference>
<feature type="compositionally biased region" description="Polar residues" evidence="8">
    <location>
        <begin position="1"/>
        <end position="10"/>
    </location>
</feature>
<dbReference type="GO" id="GO:0015031">
    <property type="term" value="P:protein transport"/>
    <property type="evidence" value="ECO:0007669"/>
    <property type="project" value="UniProtKB-KW"/>
</dbReference>
<dbReference type="PROSITE" id="PS50196">
    <property type="entry name" value="RANBD1"/>
    <property type="match status" value="1"/>
</dbReference>
<feature type="region of interest" description="Disordered" evidence="8">
    <location>
        <begin position="1"/>
        <end position="44"/>
    </location>
</feature>
<dbReference type="FunFam" id="2.30.29.30:FF:000245">
    <property type="entry name" value="Ran-binding protein 1 b"/>
    <property type="match status" value="1"/>
</dbReference>
<dbReference type="EMBL" id="JAAWWB010000012">
    <property type="protein sequence ID" value="KAG6769605.1"/>
    <property type="molecule type" value="Genomic_DNA"/>
</dbReference>